<sequence>MKQLRQRQKSELEKVVVQVSLEDKLTEYPKIIKHILTEYVELCNRRPNPDIETFLIIDQPKGHYIWMNLGWQNSERITGMTVYVRIRDGKFWIEEDWTEDGIATDLVRAGVPKEDIVLAFHEPKMRQYTDFAVAS</sequence>
<dbReference type="Gene3D" id="3.30.310.110">
    <property type="entry name" value="XisI-like"/>
    <property type="match status" value="1"/>
</dbReference>
<dbReference type="Proteomes" id="UP001223520">
    <property type="component" value="Chromosome"/>
</dbReference>
<dbReference type="AlphaFoldDB" id="A0AAJ6NVX4"/>
<dbReference type="EMBL" id="CP124543">
    <property type="protein sequence ID" value="WGV27730.1"/>
    <property type="molecule type" value="Genomic_DNA"/>
</dbReference>
<name>A0AAJ6NVX4_9CYAN</name>
<protein>
    <submittedName>
        <fullName evidence="1">XisI protein</fullName>
    </submittedName>
</protein>
<dbReference type="KEGG" id="hbq:QI031_09700"/>
<dbReference type="InterPro" id="IPR035943">
    <property type="entry name" value="XisI-like_sf"/>
</dbReference>
<dbReference type="SUPFAM" id="SSF143847">
    <property type="entry name" value="XisI-like"/>
    <property type="match status" value="1"/>
</dbReference>
<keyword evidence="2" id="KW-1185">Reference proteome</keyword>
<dbReference type="RefSeq" id="WP_281484970.1">
    <property type="nucleotide sequence ID" value="NZ_CP124543.1"/>
</dbReference>
<dbReference type="Pfam" id="PF08869">
    <property type="entry name" value="XisI"/>
    <property type="match status" value="1"/>
</dbReference>
<proteinExistence type="predicted"/>
<evidence type="ECO:0000313" key="2">
    <source>
        <dbReference type="Proteomes" id="UP001223520"/>
    </source>
</evidence>
<dbReference type="CDD" id="cd16382">
    <property type="entry name" value="XisI-like"/>
    <property type="match status" value="1"/>
</dbReference>
<accession>A0AAJ6NVX4</accession>
<organism evidence="1 2">
    <name type="scientific">Halotia branconii CENA392</name>
    <dbReference type="NCBI Taxonomy" id="1539056"/>
    <lineage>
        <taxon>Bacteria</taxon>
        <taxon>Bacillati</taxon>
        <taxon>Cyanobacteriota</taxon>
        <taxon>Cyanophyceae</taxon>
        <taxon>Nostocales</taxon>
        <taxon>Nodulariaceae</taxon>
        <taxon>Halotia</taxon>
    </lineage>
</organism>
<evidence type="ECO:0000313" key="1">
    <source>
        <dbReference type="EMBL" id="WGV27730.1"/>
    </source>
</evidence>
<reference evidence="1 2" key="1">
    <citation type="journal article" date="2023" name="Limnol Oceanogr Lett">
        <title>Environmental adaptations by the intertidal Antarctic cyanobacterium Halotia branconii CENA392 as revealed using long-read genome sequencing.</title>
        <authorList>
            <person name="Dextro R.B."/>
            <person name="Delbaje E."/>
            <person name="Freitas P.N.N."/>
            <person name="Geraldes V."/>
            <person name="Pinto E."/>
            <person name="Long P.F."/>
            <person name="Fiore M.F."/>
        </authorList>
    </citation>
    <scope>NUCLEOTIDE SEQUENCE [LARGE SCALE GENOMIC DNA]</scope>
    <source>
        <strain evidence="1 2">CENA392</strain>
    </source>
</reference>
<dbReference type="InterPro" id="IPR014968">
    <property type="entry name" value="XisI"/>
</dbReference>
<gene>
    <name evidence="1" type="ORF">QI031_09700</name>
</gene>